<reference evidence="1" key="1">
    <citation type="submission" date="2018-05" db="EMBL/GenBank/DDBJ databases">
        <authorList>
            <person name="Lanie J.A."/>
            <person name="Ng W.-L."/>
            <person name="Kazmierczak K.M."/>
            <person name="Andrzejewski T.M."/>
            <person name="Davidsen T.M."/>
            <person name="Wayne K.J."/>
            <person name="Tettelin H."/>
            <person name="Glass J.I."/>
            <person name="Rusch D."/>
            <person name="Podicherti R."/>
            <person name="Tsui H.-C.T."/>
            <person name="Winkler M.E."/>
        </authorList>
    </citation>
    <scope>NUCLEOTIDE SEQUENCE</scope>
</reference>
<dbReference type="EMBL" id="UINC01061138">
    <property type="protein sequence ID" value="SVB86393.1"/>
    <property type="molecule type" value="Genomic_DNA"/>
</dbReference>
<organism evidence="1">
    <name type="scientific">marine metagenome</name>
    <dbReference type="NCBI Taxonomy" id="408172"/>
    <lineage>
        <taxon>unclassified sequences</taxon>
        <taxon>metagenomes</taxon>
        <taxon>ecological metagenomes</taxon>
    </lineage>
</organism>
<feature type="non-terminal residue" evidence="1">
    <location>
        <position position="1"/>
    </location>
</feature>
<gene>
    <name evidence="1" type="ORF">METZ01_LOCUS239247</name>
</gene>
<sequence>VSSETNGKTVGASCGDYIQPTCCRLIPSFQI</sequence>
<protein>
    <submittedName>
        <fullName evidence="1">Uncharacterized protein</fullName>
    </submittedName>
</protein>
<feature type="non-terminal residue" evidence="1">
    <location>
        <position position="31"/>
    </location>
</feature>
<proteinExistence type="predicted"/>
<name>A0A382HI99_9ZZZZ</name>
<evidence type="ECO:0000313" key="1">
    <source>
        <dbReference type="EMBL" id="SVB86393.1"/>
    </source>
</evidence>
<dbReference type="AlphaFoldDB" id="A0A382HI99"/>
<accession>A0A382HI99</accession>